<dbReference type="EMBL" id="PKPP01002432">
    <property type="protein sequence ID" value="PWA75298.1"/>
    <property type="molecule type" value="Genomic_DNA"/>
</dbReference>
<gene>
    <name evidence="2" type="ORF">CTI12_AA235010</name>
</gene>
<sequence length="243" mass="27510">MWVSVIKAIHGHVGNLDCGVKVRKSSIWLNCIRCISNLKERGVDLYMCMKKKVGNGSDSLFWLENWLGEGSLDEKYSRLFALEENKEVSIRDKVHNGLLHGFRRLPRGGAEGVQMEEVSNLIDSLEFVEDHDKWVWNLESDGEFKVCSARRFIDEGLCVMEGTHTRWVKLIPIKVNIFAWRLASNKLPTRFNMSSLGLEIPSMVCPVCNEGVESSEHLFFSCSVASSIMAKVLGWWGILDSGI</sequence>
<evidence type="ECO:0000313" key="2">
    <source>
        <dbReference type="EMBL" id="PWA75298.1"/>
    </source>
</evidence>
<dbReference type="PANTHER" id="PTHR36617">
    <property type="entry name" value="PROTEIN, PUTATIVE-RELATED"/>
    <property type="match status" value="1"/>
</dbReference>
<keyword evidence="2" id="KW-0548">Nucleotidyltransferase</keyword>
<dbReference type="GO" id="GO:0003964">
    <property type="term" value="F:RNA-directed DNA polymerase activity"/>
    <property type="evidence" value="ECO:0007669"/>
    <property type="project" value="UniProtKB-KW"/>
</dbReference>
<keyword evidence="2" id="KW-0695">RNA-directed DNA polymerase</keyword>
<dbReference type="Pfam" id="PF13966">
    <property type="entry name" value="zf-RVT"/>
    <property type="match status" value="1"/>
</dbReference>
<protein>
    <submittedName>
        <fullName evidence="2">Reverse transcriptase zinc-binding domain-containing protein</fullName>
    </submittedName>
</protein>
<dbReference type="PANTHER" id="PTHR36617:SF5">
    <property type="entry name" value="OS05G0421675 PROTEIN"/>
    <property type="match status" value="1"/>
</dbReference>
<dbReference type="OrthoDB" id="1436411at2759"/>
<organism evidence="2 3">
    <name type="scientific">Artemisia annua</name>
    <name type="common">Sweet wormwood</name>
    <dbReference type="NCBI Taxonomy" id="35608"/>
    <lineage>
        <taxon>Eukaryota</taxon>
        <taxon>Viridiplantae</taxon>
        <taxon>Streptophyta</taxon>
        <taxon>Embryophyta</taxon>
        <taxon>Tracheophyta</taxon>
        <taxon>Spermatophyta</taxon>
        <taxon>Magnoliopsida</taxon>
        <taxon>eudicotyledons</taxon>
        <taxon>Gunneridae</taxon>
        <taxon>Pentapetalae</taxon>
        <taxon>asterids</taxon>
        <taxon>campanulids</taxon>
        <taxon>Asterales</taxon>
        <taxon>Asteraceae</taxon>
        <taxon>Asteroideae</taxon>
        <taxon>Anthemideae</taxon>
        <taxon>Artemisiinae</taxon>
        <taxon>Artemisia</taxon>
    </lineage>
</organism>
<proteinExistence type="predicted"/>
<feature type="domain" description="Reverse transcriptase zinc-binding" evidence="1">
    <location>
        <begin position="163"/>
        <end position="227"/>
    </location>
</feature>
<keyword evidence="2" id="KW-0808">Transferase</keyword>
<dbReference type="AlphaFoldDB" id="A0A2U1NPA1"/>
<keyword evidence="3" id="KW-1185">Reference proteome</keyword>
<evidence type="ECO:0000259" key="1">
    <source>
        <dbReference type="Pfam" id="PF13966"/>
    </source>
</evidence>
<reference evidence="2 3" key="1">
    <citation type="journal article" date="2018" name="Mol. Plant">
        <title>The genome of Artemisia annua provides insight into the evolution of Asteraceae family and artemisinin biosynthesis.</title>
        <authorList>
            <person name="Shen Q."/>
            <person name="Zhang L."/>
            <person name="Liao Z."/>
            <person name="Wang S."/>
            <person name="Yan T."/>
            <person name="Shi P."/>
            <person name="Liu M."/>
            <person name="Fu X."/>
            <person name="Pan Q."/>
            <person name="Wang Y."/>
            <person name="Lv Z."/>
            <person name="Lu X."/>
            <person name="Zhang F."/>
            <person name="Jiang W."/>
            <person name="Ma Y."/>
            <person name="Chen M."/>
            <person name="Hao X."/>
            <person name="Li L."/>
            <person name="Tang Y."/>
            <person name="Lv G."/>
            <person name="Zhou Y."/>
            <person name="Sun X."/>
            <person name="Brodelius P.E."/>
            <person name="Rose J.K.C."/>
            <person name="Tang K."/>
        </authorList>
    </citation>
    <scope>NUCLEOTIDE SEQUENCE [LARGE SCALE GENOMIC DNA]</scope>
    <source>
        <strain evidence="3">cv. Huhao1</strain>
        <tissue evidence="2">Leaf</tissue>
    </source>
</reference>
<comment type="caution">
    <text evidence="2">The sequence shown here is derived from an EMBL/GenBank/DDBJ whole genome shotgun (WGS) entry which is preliminary data.</text>
</comment>
<evidence type="ECO:0000313" key="3">
    <source>
        <dbReference type="Proteomes" id="UP000245207"/>
    </source>
</evidence>
<accession>A0A2U1NPA1</accession>
<dbReference type="InterPro" id="IPR026960">
    <property type="entry name" value="RVT-Znf"/>
</dbReference>
<name>A0A2U1NPA1_ARTAN</name>
<dbReference type="Proteomes" id="UP000245207">
    <property type="component" value="Unassembled WGS sequence"/>
</dbReference>